<dbReference type="EMBL" id="AAOF01000004">
    <property type="protein sequence ID" value="EAR22273.1"/>
    <property type="molecule type" value="Genomic_DNA"/>
</dbReference>
<dbReference type="Proteomes" id="UP000003374">
    <property type="component" value="Unassembled WGS sequence"/>
</dbReference>
<evidence type="ECO:0000313" key="1">
    <source>
        <dbReference type="EMBL" id="EAR22273.1"/>
    </source>
</evidence>
<name>A4BQB8_9GAMM</name>
<dbReference type="HOGENOM" id="CLU_3346384_0_0_6"/>
<gene>
    <name evidence="1" type="ORF">NB231_05170</name>
</gene>
<dbReference type="AlphaFoldDB" id="A4BQB8"/>
<proteinExistence type="predicted"/>
<evidence type="ECO:0000313" key="2">
    <source>
        <dbReference type="Proteomes" id="UP000003374"/>
    </source>
</evidence>
<accession>A4BQB8</accession>
<evidence type="ECO:0008006" key="3">
    <source>
        <dbReference type="Google" id="ProtNLM"/>
    </source>
</evidence>
<reference evidence="1 2" key="1">
    <citation type="submission" date="2006-02" db="EMBL/GenBank/DDBJ databases">
        <authorList>
            <person name="Waterbury J."/>
            <person name="Ferriera S."/>
            <person name="Johnson J."/>
            <person name="Kravitz S."/>
            <person name="Halpern A."/>
            <person name="Remington K."/>
            <person name="Beeson K."/>
            <person name="Tran B."/>
            <person name="Rogers Y.-H."/>
            <person name="Friedman R."/>
            <person name="Venter J.C."/>
        </authorList>
    </citation>
    <scope>NUCLEOTIDE SEQUENCE [LARGE SCALE GENOMIC DNA]</scope>
    <source>
        <strain evidence="1 2">Nb-231</strain>
    </source>
</reference>
<protein>
    <recommendedName>
        <fullName evidence="3">LpxI C-terminal domain-containing protein</fullName>
    </recommendedName>
</protein>
<comment type="caution">
    <text evidence="1">The sequence shown here is derived from an EMBL/GenBank/DDBJ whole genome shotgun (WGS) entry which is preliminary data.</text>
</comment>
<sequence>MQGIVIEAGKTLLLGKEEIEQKAADLGVTVFAYSSGV</sequence>
<organism evidence="1 2">
    <name type="scientific">Nitrococcus mobilis Nb-231</name>
    <dbReference type="NCBI Taxonomy" id="314278"/>
    <lineage>
        <taxon>Bacteria</taxon>
        <taxon>Pseudomonadati</taxon>
        <taxon>Pseudomonadota</taxon>
        <taxon>Gammaproteobacteria</taxon>
        <taxon>Chromatiales</taxon>
        <taxon>Ectothiorhodospiraceae</taxon>
        <taxon>Nitrococcus</taxon>
    </lineage>
</organism>
<keyword evidence="2" id="KW-1185">Reference proteome</keyword>